<accession>A0A4V1D304</accession>
<feature type="domain" description="HTH asnC-type" evidence="4">
    <location>
        <begin position="7"/>
        <end position="70"/>
    </location>
</feature>
<dbReference type="InterPro" id="IPR011008">
    <property type="entry name" value="Dimeric_a/b-barrel"/>
</dbReference>
<dbReference type="InterPro" id="IPR036390">
    <property type="entry name" value="WH_DNA-bd_sf"/>
</dbReference>
<dbReference type="SMART" id="SM00344">
    <property type="entry name" value="HTH_ASNC"/>
    <property type="match status" value="1"/>
</dbReference>
<evidence type="ECO:0000313" key="5">
    <source>
        <dbReference type="EMBL" id="QCD41318.1"/>
    </source>
</evidence>
<protein>
    <submittedName>
        <fullName evidence="5">Lrp/AsnC family transcriptional regulator</fullName>
    </submittedName>
</protein>
<dbReference type="PANTHER" id="PTHR30154">
    <property type="entry name" value="LEUCINE-RESPONSIVE REGULATORY PROTEIN"/>
    <property type="match status" value="1"/>
</dbReference>
<dbReference type="Gene3D" id="3.30.70.920">
    <property type="match status" value="1"/>
</dbReference>
<dbReference type="PRINTS" id="PR00033">
    <property type="entry name" value="HTHASNC"/>
</dbReference>
<dbReference type="InterPro" id="IPR011991">
    <property type="entry name" value="ArsR-like_HTH"/>
</dbReference>
<evidence type="ECO:0000256" key="2">
    <source>
        <dbReference type="ARBA" id="ARBA00023125"/>
    </source>
</evidence>
<dbReference type="Pfam" id="PF13412">
    <property type="entry name" value="HTH_24"/>
    <property type="match status" value="1"/>
</dbReference>
<evidence type="ECO:0000259" key="4">
    <source>
        <dbReference type="PROSITE" id="PS50956"/>
    </source>
</evidence>
<dbReference type="InterPro" id="IPR019887">
    <property type="entry name" value="Tscrpt_reg_AsnC/Lrp_C"/>
</dbReference>
<evidence type="ECO:0000313" key="6">
    <source>
        <dbReference type="Proteomes" id="UP000297149"/>
    </source>
</evidence>
<keyword evidence="6" id="KW-1185">Reference proteome</keyword>
<dbReference type="CDD" id="cd00090">
    <property type="entry name" value="HTH_ARSR"/>
    <property type="match status" value="1"/>
</dbReference>
<evidence type="ECO:0000256" key="3">
    <source>
        <dbReference type="ARBA" id="ARBA00023163"/>
    </source>
</evidence>
<dbReference type="RefSeq" id="WP_136413949.1">
    <property type="nucleotide sequence ID" value="NZ_CAXHQF010000069.1"/>
</dbReference>
<keyword evidence="3" id="KW-0804">Transcription</keyword>
<dbReference type="Pfam" id="PF01037">
    <property type="entry name" value="AsnC_trans_reg"/>
    <property type="match status" value="1"/>
</dbReference>
<name>A0A4V1D304_9BACT</name>
<dbReference type="PANTHER" id="PTHR30154:SF34">
    <property type="entry name" value="TRANSCRIPTIONAL REGULATOR AZLB"/>
    <property type="match status" value="1"/>
</dbReference>
<dbReference type="GO" id="GO:0043200">
    <property type="term" value="P:response to amino acid"/>
    <property type="evidence" value="ECO:0007669"/>
    <property type="project" value="TreeGrafter"/>
</dbReference>
<dbReference type="EMBL" id="CP039396">
    <property type="protein sequence ID" value="QCD41318.1"/>
    <property type="molecule type" value="Genomic_DNA"/>
</dbReference>
<dbReference type="KEGG" id="ddb:E7747_02740"/>
<dbReference type="InterPro" id="IPR036388">
    <property type="entry name" value="WH-like_DNA-bd_sf"/>
</dbReference>
<dbReference type="InterPro" id="IPR000485">
    <property type="entry name" value="AsnC-type_HTH_dom"/>
</dbReference>
<dbReference type="GO" id="GO:0043565">
    <property type="term" value="F:sequence-specific DNA binding"/>
    <property type="evidence" value="ECO:0007669"/>
    <property type="project" value="InterPro"/>
</dbReference>
<dbReference type="AlphaFoldDB" id="A0A4V1D304"/>
<dbReference type="Proteomes" id="UP000297149">
    <property type="component" value="Chromosome"/>
</dbReference>
<keyword evidence="1" id="KW-0805">Transcription regulation</keyword>
<dbReference type="GO" id="GO:0006355">
    <property type="term" value="P:regulation of DNA-templated transcription"/>
    <property type="evidence" value="ECO:0007669"/>
    <property type="project" value="UniProtKB-ARBA"/>
</dbReference>
<reference evidence="6" key="1">
    <citation type="submission" date="2019-02" db="EMBL/GenBank/DDBJ databases">
        <title>Isolation and identification of novel species under the genus Muribaculum.</title>
        <authorList>
            <person name="Miyake S."/>
            <person name="Ding Y."/>
            <person name="Low A."/>
            <person name="Soh M."/>
            <person name="Seedorf H."/>
        </authorList>
    </citation>
    <scope>NUCLEOTIDE SEQUENCE [LARGE SCALE GENOMIC DNA]</scope>
    <source>
        <strain evidence="6">H5</strain>
    </source>
</reference>
<gene>
    <name evidence="5" type="ORF">E7747_02740</name>
</gene>
<dbReference type="Gene3D" id="1.10.10.10">
    <property type="entry name" value="Winged helix-like DNA-binding domain superfamily/Winged helix DNA-binding domain"/>
    <property type="match status" value="1"/>
</dbReference>
<sequence>MKSTYTLDATDLRILSALQNNSRLTVKELASAIHLSPTPTFERVKRLERDGYITKYMAVLNAEKLECGFIAFCYLKLKQHTRENAMRIMEAVQNIPEIAECYNISGDYDFLLKIYTRDMKSYQKFLLRILGDLDCIGSLNSSFVLGEVKNTHLLPLPEQ</sequence>
<organism evidence="5 6">
    <name type="scientific">Duncaniella dubosii</name>
    <dbReference type="NCBI Taxonomy" id="2518971"/>
    <lineage>
        <taxon>Bacteria</taxon>
        <taxon>Pseudomonadati</taxon>
        <taxon>Bacteroidota</taxon>
        <taxon>Bacteroidia</taxon>
        <taxon>Bacteroidales</taxon>
        <taxon>Muribaculaceae</taxon>
        <taxon>Duncaniella</taxon>
    </lineage>
</organism>
<proteinExistence type="predicted"/>
<evidence type="ECO:0000256" key="1">
    <source>
        <dbReference type="ARBA" id="ARBA00023015"/>
    </source>
</evidence>
<dbReference type="SUPFAM" id="SSF54909">
    <property type="entry name" value="Dimeric alpha+beta barrel"/>
    <property type="match status" value="1"/>
</dbReference>
<dbReference type="PROSITE" id="PS50956">
    <property type="entry name" value="HTH_ASNC_2"/>
    <property type="match status" value="1"/>
</dbReference>
<dbReference type="InterPro" id="IPR019888">
    <property type="entry name" value="Tscrpt_reg_AsnC-like"/>
</dbReference>
<keyword evidence="2" id="KW-0238">DNA-binding</keyword>
<dbReference type="SUPFAM" id="SSF46785">
    <property type="entry name" value="Winged helix' DNA-binding domain"/>
    <property type="match status" value="1"/>
</dbReference>
<dbReference type="GO" id="GO:0005829">
    <property type="term" value="C:cytosol"/>
    <property type="evidence" value="ECO:0007669"/>
    <property type="project" value="TreeGrafter"/>
</dbReference>